<evidence type="ECO:0000313" key="2">
    <source>
        <dbReference type="EMBL" id="KAK2158588.1"/>
    </source>
</evidence>
<dbReference type="SUPFAM" id="SSF53335">
    <property type="entry name" value="S-adenosyl-L-methionine-dependent methyltransferases"/>
    <property type="match status" value="1"/>
</dbReference>
<dbReference type="GO" id="GO:0043527">
    <property type="term" value="C:tRNA methyltransferase complex"/>
    <property type="evidence" value="ECO:0007669"/>
    <property type="project" value="UniProtKB-ARBA"/>
</dbReference>
<dbReference type="CDD" id="cd02440">
    <property type="entry name" value="AdoMet_MTases"/>
    <property type="match status" value="1"/>
</dbReference>
<dbReference type="PANTHER" id="PTHR14911">
    <property type="entry name" value="THUMP DOMAIN-CONTAINING"/>
    <property type="match status" value="1"/>
</dbReference>
<evidence type="ECO:0000313" key="3">
    <source>
        <dbReference type="Proteomes" id="UP001208570"/>
    </source>
</evidence>
<dbReference type="GO" id="GO:0030488">
    <property type="term" value="P:tRNA methylation"/>
    <property type="evidence" value="ECO:0007669"/>
    <property type="project" value="TreeGrafter"/>
</dbReference>
<accession>A0AAD9N7S8</accession>
<dbReference type="GO" id="GO:0016423">
    <property type="term" value="F:tRNA (guanine) methyltransferase activity"/>
    <property type="evidence" value="ECO:0007669"/>
    <property type="project" value="TreeGrafter"/>
</dbReference>
<evidence type="ECO:0000259" key="1">
    <source>
        <dbReference type="Pfam" id="PF01170"/>
    </source>
</evidence>
<dbReference type="InterPro" id="IPR000241">
    <property type="entry name" value="RlmKL-like_Mtase"/>
</dbReference>
<feature type="domain" description="Ribosomal RNA large subunit methyltransferase K/L-like methyltransferase" evidence="1">
    <location>
        <begin position="255"/>
        <end position="396"/>
    </location>
</feature>
<dbReference type="FunFam" id="3.40.50.150:FF:000073">
    <property type="entry name" value="THUMP domain containing 3"/>
    <property type="match status" value="1"/>
</dbReference>
<dbReference type="PANTHER" id="PTHR14911:SF1">
    <property type="entry name" value="THUMP DOMAIN-CONTAINING PROTEIN 2"/>
    <property type="match status" value="1"/>
</dbReference>
<dbReference type="Proteomes" id="UP001208570">
    <property type="component" value="Unassembled WGS sequence"/>
</dbReference>
<dbReference type="SUPFAM" id="SSF143437">
    <property type="entry name" value="THUMP domain-like"/>
    <property type="match status" value="1"/>
</dbReference>
<protein>
    <recommendedName>
        <fullName evidence="1">Ribosomal RNA large subunit methyltransferase K/L-like methyltransferase domain-containing protein</fullName>
    </recommendedName>
</protein>
<gene>
    <name evidence="2" type="ORF">LSH36_167g08055</name>
</gene>
<dbReference type="EMBL" id="JAODUP010000167">
    <property type="protein sequence ID" value="KAK2158588.1"/>
    <property type="molecule type" value="Genomic_DNA"/>
</dbReference>
<keyword evidence="3" id="KW-1185">Reference proteome</keyword>
<sequence>MGEMHLFVTAGRGTEDFVELELQEKLNAKRIKKTDGKIFFQTDLDTSDVASSINHLKCVERIFVCVLHKNDLRITSAWKGKQQLETAFKNISRTEWMDCYSTYRHCTRLQHCVTECCAAEQQTEGHRYKIVNNVSEHQMASDPDAKETAAVCEMRHMEKTNSQQLTNVNSMNKGCKRRKVEVCDTITFRISCKVSGLPGRFFKAQNLGISLGILLKHHMQWKADLRNPNVEVFVHVNNQGLMIGIPLTRKPLSEREYFQHIGLRTPIAYIMAQLACIQAGDVVLDPMCGAGTILIEAAKSWPSAHYIGSDRDVQQLTKSTENIQKSREMARIELMYCDALYLPLTDKSVDVVISDLPFGHIHGQEKDMYALYPKLVHLFNRVLKTGGHCVLLTSEKLRDFLLHTVCSDTVLNHSGHEDKDLLNMQTSAKIRELQQQPTEDVLPKESRDILCLELSWIVKCIHYVKLGDTHAFICSFVKS</sequence>
<reference evidence="2" key="1">
    <citation type="journal article" date="2023" name="Mol. Biol. Evol.">
        <title>Third-Generation Sequencing Reveals the Adaptive Role of the Epigenome in Three Deep-Sea Polychaetes.</title>
        <authorList>
            <person name="Perez M."/>
            <person name="Aroh O."/>
            <person name="Sun Y."/>
            <person name="Lan Y."/>
            <person name="Juniper S.K."/>
            <person name="Young C.R."/>
            <person name="Angers B."/>
            <person name="Qian P.Y."/>
        </authorList>
    </citation>
    <scope>NUCLEOTIDE SEQUENCE</scope>
    <source>
        <strain evidence="2">P08H-3</strain>
    </source>
</reference>
<dbReference type="InterPro" id="IPR029063">
    <property type="entry name" value="SAM-dependent_MTases_sf"/>
</dbReference>
<proteinExistence type="predicted"/>
<dbReference type="AlphaFoldDB" id="A0AAD9N7S8"/>
<dbReference type="Pfam" id="PF01170">
    <property type="entry name" value="UPF0020"/>
    <property type="match status" value="1"/>
</dbReference>
<dbReference type="Gene3D" id="3.40.50.150">
    <property type="entry name" value="Vaccinia Virus protein VP39"/>
    <property type="match status" value="1"/>
</dbReference>
<organism evidence="2 3">
    <name type="scientific">Paralvinella palmiformis</name>
    <dbReference type="NCBI Taxonomy" id="53620"/>
    <lineage>
        <taxon>Eukaryota</taxon>
        <taxon>Metazoa</taxon>
        <taxon>Spiralia</taxon>
        <taxon>Lophotrochozoa</taxon>
        <taxon>Annelida</taxon>
        <taxon>Polychaeta</taxon>
        <taxon>Sedentaria</taxon>
        <taxon>Canalipalpata</taxon>
        <taxon>Terebellida</taxon>
        <taxon>Terebelliformia</taxon>
        <taxon>Alvinellidae</taxon>
        <taxon>Paralvinella</taxon>
    </lineage>
</organism>
<comment type="caution">
    <text evidence="2">The sequence shown here is derived from an EMBL/GenBank/DDBJ whole genome shotgun (WGS) entry which is preliminary data.</text>
</comment>
<dbReference type="Gene3D" id="3.30.2130.30">
    <property type="match status" value="1"/>
</dbReference>
<dbReference type="CDD" id="cd11715">
    <property type="entry name" value="THUMP_AdoMetMT"/>
    <property type="match status" value="1"/>
</dbReference>
<name>A0AAD9N7S8_9ANNE</name>